<dbReference type="EMBL" id="HBIJ01019827">
    <property type="protein sequence ID" value="CAE0372196.1"/>
    <property type="molecule type" value="Transcribed_RNA"/>
</dbReference>
<dbReference type="GO" id="GO:0006506">
    <property type="term" value="P:GPI anchor biosynthetic process"/>
    <property type="evidence" value="ECO:0007669"/>
    <property type="project" value="TreeGrafter"/>
</dbReference>
<dbReference type="GO" id="GO:0016020">
    <property type="term" value="C:membrane"/>
    <property type="evidence" value="ECO:0007669"/>
    <property type="project" value="GOC"/>
</dbReference>
<accession>A0A7S3K3D8</accession>
<dbReference type="PANTHER" id="PTHR14859">
    <property type="entry name" value="CALCOFLUOR WHITE HYPERSENSITIVE PROTEIN PRECURSOR"/>
    <property type="match status" value="1"/>
</dbReference>
<dbReference type="GO" id="GO:0003824">
    <property type="term" value="F:catalytic activity"/>
    <property type="evidence" value="ECO:0007669"/>
    <property type="project" value="InterPro"/>
</dbReference>
<dbReference type="PANTHER" id="PTHR14859:SF1">
    <property type="entry name" value="PGAP2-INTERACTING PROTEIN"/>
    <property type="match status" value="1"/>
</dbReference>
<dbReference type="SUPFAM" id="SSF56219">
    <property type="entry name" value="DNase I-like"/>
    <property type="match status" value="1"/>
</dbReference>
<feature type="domain" description="Endonuclease/exonuclease/phosphatase" evidence="1">
    <location>
        <begin position="52"/>
        <end position="281"/>
    </location>
</feature>
<dbReference type="InterPro" id="IPR051916">
    <property type="entry name" value="GPI-anchor_lipid_remodeler"/>
</dbReference>
<gene>
    <name evidence="2" type="ORF">ALAG00032_LOCUS12979</name>
</gene>
<dbReference type="Pfam" id="PF03372">
    <property type="entry name" value="Exo_endo_phos"/>
    <property type="match status" value="1"/>
</dbReference>
<proteinExistence type="predicted"/>
<name>A0A7S3K3D8_9STRA</name>
<organism evidence="2">
    <name type="scientific">Aureoumbra lagunensis</name>
    <dbReference type="NCBI Taxonomy" id="44058"/>
    <lineage>
        <taxon>Eukaryota</taxon>
        <taxon>Sar</taxon>
        <taxon>Stramenopiles</taxon>
        <taxon>Ochrophyta</taxon>
        <taxon>Pelagophyceae</taxon>
        <taxon>Pelagomonadales</taxon>
        <taxon>Aureoumbra</taxon>
    </lineage>
</organism>
<dbReference type="AlphaFoldDB" id="A0A7S3K3D8"/>
<protein>
    <recommendedName>
        <fullName evidence="1">Endonuclease/exonuclease/phosphatase domain-containing protein</fullName>
    </recommendedName>
</protein>
<reference evidence="2" key="1">
    <citation type="submission" date="2021-01" db="EMBL/GenBank/DDBJ databases">
        <authorList>
            <person name="Corre E."/>
            <person name="Pelletier E."/>
            <person name="Niang G."/>
            <person name="Scheremetjew M."/>
            <person name="Finn R."/>
            <person name="Kale V."/>
            <person name="Holt S."/>
            <person name="Cochrane G."/>
            <person name="Meng A."/>
            <person name="Brown T."/>
            <person name="Cohen L."/>
        </authorList>
    </citation>
    <scope>NUCLEOTIDE SEQUENCE</scope>
    <source>
        <strain evidence="2">CCMP1510</strain>
    </source>
</reference>
<evidence type="ECO:0000313" key="2">
    <source>
        <dbReference type="EMBL" id="CAE0372196.1"/>
    </source>
</evidence>
<evidence type="ECO:0000259" key="1">
    <source>
        <dbReference type="Pfam" id="PF03372"/>
    </source>
</evidence>
<sequence>MVNFSSITFAELFPHSALAKEKKEYYHQKFEGELSLPILPELSMSEDFTRVMTYNVHEFKDAFHQNRKKEIVDLIGRSDASIVALQEATFNNWSTLDGLKGVFAYSKYVQTETHGSTIIGNVLLSKYRIGETRVIEPYPNRQIIISEIFFPGDQAVHVAVAHLDNNGYGHRESLEQVHELLQDMKTDQDGPSFFLGDFNALYEKDPNLQVIREIDESLYRDTYVLRDRVLGPHGWISSYDQSSYPQYTCWSGRTVDHVFFKPGRHTLYGKSFVLPVNYSDHLPVVFDYRMRAH</sequence>
<dbReference type="Gene3D" id="3.60.10.10">
    <property type="entry name" value="Endonuclease/exonuclease/phosphatase"/>
    <property type="match status" value="1"/>
</dbReference>
<dbReference type="InterPro" id="IPR005135">
    <property type="entry name" value="Endo/exonuclease/phosphatase"/>
</dbReference>
<dbReference type="InterPro" id="IPR036691">
    <property type="entry name" value="Endo/exonu/phosph_ase_sf"/>
</dbReference>
<dbReference type="GO" id="GO:0005783">
    <property type="term" value="C:endoplasmic reticulum"/>
    <property type="evidence" value="ECO:0007669"/>
    <property type="project" value="TreeGrafter"/>
</dbReference>